<dbReference type="PANTHER" id="PTHR33204:SF29">
    <property type="entry name" value="TRANSCRIPTIONAL REGULATOR"/>
    <property type="match status" value="1"/>
</dbReference>
<gene>
    <name evidence="6" type="ORF">DW355_09860</name>
</gene>
<reference evidence="6 7" key="1">
    <citation type="submission" date="2018-07" db="EMBL/GenBank/DDBJ databases">
        <title>Exploring interactions and the metabolic potential of the ultra-small soil bacteria Hylemonella gracilis.</title>
        <authorList>
            <person name="Tyc O."/>
            <person name="Kulkarni P."/>
            <person name="Gawehns F."/>
            <person name="Hundscheid M."/>
            <person name="Zweers H."/>
            <person name="Garbeva P."/>
        </authorList>
    </citation>
    <scope>NUCLEOTIDE SEQUENCE [LARGE SCALE GENOMIC DNA]</scope>
    <source>
        <strain evidence="6 7">NS1</strain>
    </source>
</reference>
<dbReference type="Gene3D" id="1.10.10.10">
    <property type="entry name" value="Winged helix-like DNA-binding domain superfamily/Winged helix DNA-binding domain"/>
    <property type="match status" value="1"/>
</dbReference>
<dbReference type="KEGG" id="hgr:DW355_09860"/>
<dbReference type="EMBL" id="CP031395">
    <property type="protein sequence ID" value="QBK05035.1"/>
    <property type="molecule type" value="Genomic_DNA"/>
</dbReference>
<dbReference type="SUPFAM" id="SSF46785">
    <property type="entry name" value="Winged helix' DNA-binding domain"/>
    <property type="match status" value="1"/>
</dbReference>
<evidence type="ECO:0000259" key="5">
    <source>
        <dbReference type="PROSITE" id="PS51118"/>
    </source>
</evidence>
<evidence type="ECO:0000256" key="4">
    <source>
        <dbReference type="SAM" id="MobiDB-lite"/>
    </source>
</evidence>
<dbReference type="Proteomes" id="UP000292939">
    <property type="component" value="Chromosome"/>
</dbReference>
<feature type="region of interest" description="Disordered" evidence="4">
    <location>
        <begin position="125"/>
        <end position="146"/>
    </location>
</feature>
<dbReference type="PROSITE" id="PS51118">
    <property type="entry name" value="HTH_HXLR"/>
    <property type="match status" value="1"/>
</dbReference>
<protein>
    <submittedName>
        <fullName evidence="6">Transcriptional regulator</fullName>
    </submittedName>
</protein>
<evidence type="ECO:0000313" key="7">
    <source>
        <dbReference type="Proteomes" id="UP000292939"/>
    </source>
</evidence>
<dbReference type="InterPro" id="IPR002577">
    <property type="entry name" value="HTH_HxlR"/>
</dbReference>
<feature type="domain" description="HTH hxlR-type" evidence="5">
    <location>
        <begin position="21"/>
        <end position="126"/>
    </location>
</feature>
<evidence type="ECO:0000256" key="3">
    <source>
        <dbReference type="ARBA" id="ARBA00023163"/>
    </source>
</evidence>
<name>A0A4P6ULN0_9BURK</name>
<dbReference type="Pfam" id="PF01638">
    <property type="entry name" value="HxlR"/>
    <property type="match status" value="1"/>
</dbReference>
<dbReference type="AlphaFoldDB" id="A0A4P6ULN0"/>
<feature type="compositionally biased region" description="Low complexity" evidence="4">
    <location>
        <begin position="126"/>
        <end position="146"/>
    </location>
</feature>
<accession>A0A4P6ULN0</accession>
<sequence length="146" mass="15968">MKAPPHASGTVARQAARKVHTPMSAAIDAEIALQLLEGRWKLLILFHLFDGKVQRYSDLEKRITGISQKMLAQQLRQLEADGLVTRTVHAQVPPKVEYRLSDWGQALCPALDGLLHWLERRDELDAASSPSPTPASASPASDAAQA</sequence>
<keyword evidence="2" id="KW-0238">DNA-binding</keyword>
<evidence type="ECO:0000256" key="1">
    <source>
        <dbReference type="ARBA" id="ARBA00023015"/>
    </source>
</evidence>
<dbReference type="PANTHER" id="PTHR33204">
    <property type="entry name" value="TRANSCRIPTIONAL REGULATOR, MARR FAMILY"/>
    <property type="match status" value="1"/>
</dbReference>
<keyword evidence="1" id="KW-0805">Transcription regulation</keyword>
<evidence type="ECO:0000313" key="6">
    <source>
        <dbReference type="EMBL" id="QBK05035.1"/>
    </source>
</evidence>
<dbReference type="OrthoDB" id="9807069at2"/>
<dbReference type="InterPro" id="IPR036390">
    <property type="entry name" value="WH_DNA-bd_sf"/>
</dbReference>
<dbReference type="InterPro" id="IPR036388">
    <property type="entry name" value="WH-like_DNA-bd_sf"/>
</dbReference>
<organism evidence="6 7">
    <name type="scientific">Hylemonella gracilis</name>
    <dbReference type="NCBI Taxonomy" id="80880"/>
    <lineage>
        <taxon>Bacteria</taxon>
        <taxon>Pseudomonadati</taxon>
        <taxon>Pseudomonadota</taxon>
        <taxon>Betaproteobacteria</taxon>
        <taxon>Burkholderiales</taxon>
        <taxon>Comamonadaceae</taxon>
        <taxon>Hylemonella</taxon>
    </lineage>
</organism>
<evidence type="ECO:0000256" key="2">
    <source>
        <dbReference type="ARBA" id="ARBA00023125"/>
    </source>
</evidence>
<dbReference type="GO" id="GO:0003677">
    <property type="term" value="F:DNA binding"/>
    <property type="evidence" value="ECO:0007669"/>
    <property type="project" value="UniProtKB-KW"/>
</dbReference>
<proteinExistence type="predicted"/>
<keyword evidence="3" id="KW-0804">Transcription</keyword>
<dbReference type="RefSeq" id="WP_131279725.1">
    <property type="nucleotide sequence ID" value="NZ_CP031395.1"/>
</dbReference>